<dbReference type="Proteomes" id="UP000235145">
    <property type="component" value="Unassembled WGS sequence"/>
</dbReference>
<keyword evidence="1" id="KW-0472">Membrane</keyword>
<organism evidence="3 4">
    <name type="scientific">Lactuca sativa</name>
    <name type="common">Garden lettuce</name>
    <dbReference type="NCBI Taxonomy" id="4236"/>
    <lineage>
        <taxon>Eukaryota</taxon>
        <taxon>Viridiplantae</taxon>
        <taxon>Streptophyta</taxon>
        <taxon>Embryophyta</taxon>
        <taxon>Tracheophyta</taxon>
        <taxon>Spermatophyta</taxon>
        <taxon>Magnoliopsida</taxon>
        <taxon>eudicotyledons</taxon>
        <taxon>Gunneridae</taxon>
        <taxon>Pentapetalae</taxon>
        <taxon>asterids</taxon>
        <taxon>campanulids</taxon>
        <taxon>Asterales</taxon>
        <taxon>Asteraceae</taxon>
        <taxon>Cichorioideae</taxon>
        <taxon>Cichorieae</taxon>
        <taxon>Lactucinae</taxon>
        <taxon>Lactuca</taxon>
    </lineage>
</organism>
<accession>A0A9R1UVT4</accession>
<keyword evidence="1" id="KW-1133">Transmembrane helix</keyword>
<dbReference type="Pfam" id="PF10551">
    <property type="entry name" value="MULE"/>
    <property type="match status" value="1"/>
</dbReference>
<keyword evidence="1" id="KW-0812">Transmembrane</keyword>
<comment type="caution">
    <text evidence="3">The sequence shown here is derived from an EMBL/GenBank/DDBJ whole genome shotgun (WGS) entry which is preliminary data.</text>
</comment>
<evidence type="ECO:0000313" key="3">
    <source>
        <dbReference type="EMBL" id="KAJ0193803.1"/>
    </source>
</evidence>
<evidence type="ECO:0000313" key="4">
    <source>
        <dbReference type="Proteomes" id="UP000235145"/>
    </source>
</evidence>
<proteinExistence type="predicted"/>
<dbReference type="InterPro" id="IPR018289">
    <property type="entry name" value="MULE_transposase_dom"/>
</dbReference>
<dbReference type="PANTHER" id="PTHR47718:SF12">
    <property type="entry name" value="PROTEIN FAR1-RELATED SEQUENCE"/>
    <property type="match status" value="1"/>
</dbReference>
<evidence type="ECO:0000259" key="2">
    <source>
        <dbReference type="Pfam" id="PF10551"/>
    </source>
</evidence>
<feature type="domain" description="MULE transposase" evidence="2">
    <location>
        <begin position="58"/>
        <end position="111"/>
    </location>
</feature>
<name>A0A9R1UVT4_LACSA</name>
<evidence type="ECO:0000256" key="1">
    <source>
        <dbReference type="SAM" id="Phobius"/>
    </source>
</evidence>
<protein>
    <recommendedName>
        <fullName evidence="2">MULE transposase domain-containing protein</fullName>
    </recommendedName>
</protein>
<dbReference type="AlphaFoldDB" id="A0A9R1UVT4"/>
<dbReference type="PANTHER" id="PTHR47718">
    <property type="entry name" value="OS01G0519700 PROTEIN"/>
    <property type="match status" value="1"/>
</dbReference>
<reference evidence="3 4" key="1">
    <citation type="journal article" date="2017" name="Nat. Commun.">
        <title>Genome assembly with in vitro proximity ligation data and whole-genome triplication in lettuce.</title>
        <authorList>
            <person name="Reyes-Chin-Wo S."/>
            <person name="Wang Z."/>
            <person name="Yang X."/>
            <person name="Kozik A."/>
            <person name="Arikit S."/>
            <person name="Song C."/>
            <person name="Xia L."/>
            <person name="Froenicke L."/>
            <person name="Lavelle D.O."/>
            <person name="Truco M.J."/>
            <person name="Xia R."/>
            <person name="Zhu S."/>
            <person name="Xu C."/>
            <person name="Xu H."/>
            <person name="Xu X."/>
            <person name="Cox K."/>
            <person name="Korf I."/>
            <person name="Meyers B.C."/>
            <person name="Michelmore R.W."/>
        </authorList>
    </citation>
    <scope>NUCLEOTIDE SEQUENCE [LARGE SCALE GENOMIC DNA]</scope>
    <source>
        <strain evidence="4">cv. Salinas</strain>
        <tissue evidence="3">Seedlings</tissue>
    </source>
</reference>
<dbReference type="EMBL" id="NBSK02000008">
    <property type="protein sequence ID" value="KAJ0193803.1"/>
    <property type="molecule type" value="Genomic_DNA"/>
</dbReference>
<gene>
    <name evidence="3" type="ORF">LSAT_V11C800439330</name>
</gene>
<feature type="transmembrane region" description="Helical" evidence="1">
    <location>
        <begin position="6"/>
        <end position="28"/>
    </location>
</feature>
<keyword evidence="4" id="KW-1185">Reference proteome</keyword>
<sequence length="118" mass="14108">MTVELTIQIINLSLIVKMMFWTLCFGLMKWRRHIMLNLVMLSHFMRLFEQIMKTLIHTLVSYSWLLKAFLKTIGKKPTLVLIDQDVTIKQTIENVFPNSKHRLCMQHIMKKLNNMVLF</sequence>